<dbReference type="PANTHER" id="PTHR43501:SF1">
    <property type="entry name" value="CYTOSOL NON-SPECIFIC DIPEPTIDASE"/>
    <property type="match status" value="1"/>
</dbReference>
<dbReference type="PRINTS" id="PR00934">
    <property type="entry name" value="XHISDIPTASE"/>
</dbReference>
<dbReference type="CDD" id="cd03890">
    <property type="entry name" value="M20_pepD"/>
    <property type="match status" value="1"/>
</dbReference>
<evidence type="ECO:0000259" key="1">
    <source>
        <dbReference type="Pfam" id="PF07687"/>
    </source>
</evidence>
<dbReference type="SUPFAM" id="SSF53187">
    <property type="entry name" value="Zn-dependent exopeptidases"/>
    <property type="match status" value="1"/>
</dbReference>
<dbReference type="PIRSF" id="PIRSF016599">
    <property type="entry name" value="Xaa-His_dipept"/>
    <property type="match status" value="1"/>
</dbReference>
<organism evidence="2 3">
    <name type="scientific">Peptoniphilus equinus</name>
    <dbReference type="NCBI Taxonomy" id="3016343"/>
    <lineage>
        <taxon>Bacteria</taxon>
        <taxon>Bacillati</taxon>
        <taxon>Bacillota</taxon>
        <taxon>Tissierellia</taxon>
        <taxon>Tissierellales</taxon>
        <taxon>Peptoniphilaceae</taxon>
        <taxon>Peptoniphilus</taxon>
    </lineage>
</organism>
<evidence type="ECO:0000313" key="2">
    <source>
        <dbReference type="EMBL" id="WBW50733.1"/>
    </source>
</evidence>
<dbReference type="Pfam" id="PF01546">
    <property type="entry name" value="Peptidase_M20"/>
    <property type="match status" value="1"/>
</dbReference>
<dbReference type="InterPro" id="IPR011650">
    <property type="entry name" value="Peptidase_M20_dimer"/>
</dbReference>
<dbReference type="InterPro" id="IPR001160">
    <property type="entry name" value="Peptidase_M20C"/>
</dbReference>
<sequence>MNKLQGLKPARVFEYFEAITQIPRCSFEEDQIADYLESFAKDHQLEVLRDAHNNVVIKKPGTAGYEDKEPLIIQGHMDMVCEKEKTCSIDFSKDAIPVQVEGDLVFSKETTLGADNGIAVAMGLAILDADDLAHPPLELLVTSNEESGMTGAKNLDGSMLTGKRLLNLDSEQEGVACIACAAGRRDTLTYQKTTQSPEGEVFYELSITGLKGGHSGQEINKGLGNSNVLLGRALYELKDKVELAYIEGGAKPNAIPRDARAIITLREAEVIGVQKQIIALNRDFVKELGNVDPDVRLNLEKAQSVETVFTEDVKCHIIQALRLLPNGVQSMSHDIEGLVGASVNVGVIETHDDIVVITTNIRSALQSLKEEISMRNRIIAALTGGRYEIITDYPAWEYTEHSPIRDAVVSTYRELYGKDIELEAIHAGLECGIFKESIGDIDMISIGPNIRGAHAPGENLSISSTERVYNFVIELLKNL</sequence>
<dbReference type="Pfam" id="PF07687">
    <property type="entry name" value="M20_dimer"/>
    <property type="match status" value="1"/>
</dbReference>
<dbReference type="Gene3D" id="3.40.630.10">
    <property type="entry name" value="Zn peptidases"/>
    <property type="match status" value="2"/>
</dbReference>
<gene>
    <name evidence="2" type="ORF">O6R05_04060</name>
</gene>
<evidence type="ECO:0000313" key="3">
    <source>
        <dbReference type="Proteomes" id="UP001210339"/>
    </source>
</evidence>
<dbReference type="InterPro" id="IPR002933">
    <property type="entry name" value="Peptidase_M20"/>
</dbReference>
<protein>
    <submittedName>
        <fullName evidence="2">Aminoacyl-histidine dipeptidase</fullName>
    </submittedName>
</protein>
<dbReference type="NCBIfam" id="TIGR01893">
    <property type="entry name" value="aa-his-dipept"/>
    <property type="match status" value="1"/>
</dbReference>
<dbReference type="RefSeq" id="WP_271192258.1">
    <property type="nucleotide sequence ID" value="NZ_CP115667.1"/>
</dbReference>
<dbReference type="EMBL" id="CP115667">
    <property type="protein sequence ID" value="WBW50733.1"/>
    <property type="molecule type" value="Genomic_DNA"/>
</dbReference>
<dbReference type="PANTHER" id="PTHR43501">
    <property type="entry name" value="CYTOSOL NON-SPECIFIC DIPEPTIDASE"/>
    <property type="match status" value="1"/>
</dbReference>
<keyword evidence="3" id="KW-1185">Reference proteome</keyword>
<accession>A0ABY7QVB5</accession>
<dbReference type="Proteomes" id="UP001210339">
    <property type="component" value="Chromosome"/>
</dbReference>
<name>A0ABY7QVB5_9FIRM</name>
<proteinExistence type="predicted"/>
<reference evidence="2 3" key="1">
    <citation type="submission" date="2023-01" db="EMBL/GenBank/DDBJ databases">
        <authorList>
            <person name="Lee S.H."/>
            <person name="Jung H.S."/>
            <person name="Yun J.U."/>
        </authorList>
    </citation>
    <scope>NUCLEOTIDE SEQUENCE [LARGE SCALE GENOMIC DNA]</scope>
    <source>
        <strain evidence="2 3">CBA3646</strain>
    </source>
</reference>
<feature type="domain" description="Peptidase M20 dimerisation" evidence="1">
    <location>
        <begin position="209"/>
        <end position="268"/>
    </location>
</feature>